<dbReference type="RefSeq" id="WP_165610474.1">
    <property type="nucleotide sequence ID" value="NZ_FQWM01000001.1"/>
</dbReference>
<keyword evidence="2" id="KW-1185">Reference proteome</keyword>
<evidence type="ECO:0000313" key="2">
    <source>
        <dbReference type="Proteomes" id="UP000184211"/>
    </source>
</evidence>
<name>A0A1M5JNK9_9RHOB</name>
<sequence>MTAPAHRSEEIRPFLTASRRANGQRRGRHSILGLGLSLRSFAKRWFGLPNIMPGAWYL</sequence>
<organism evidence="1 2">
    <name type="scientific">Cognatishimia maritima</name>
    <dbReference type="NCBI Taxonomy" id="870908"/>
    <lineage>
        <taxon>Bacteria</taxon>
        <taxon>Pseudomonadati</taxon>
        <taxon>Pseudomonadota</taxon>
        <taxon>Alphaproteobacteria</taxon>
        <taxon>Rhodobacterales</taxon>
        <taxon>Paracoccaceae</taxon>
        <taxon>Cognatishimia</taxon>
    </lineage>
</organism>
<reference evidence="2" key="1">
    <citation type="submission" date="2016-11" db="EMBL/GenBank/DDBJ databases">
        <authorList>
            <person name="Varghese N."/>
            <person name="Submissions S."/>
        </authorList>
    </citation>
    <scope>NUCLEOTIDE SEQUENCE [LARGE SCALE GENOMIC DNA]</scope>
    <source>
        <strain evidence="2">DSM 28223</strain>
    </source>
</reference>
<evidence type="ECO:0000313" key="1">
    <source>
        <dbReference type="EMBL" id="SHG42172.1"/>
    </source>
</evidence>
<dbReference type="Proteomes" id="UP000184211">
    <property type="component" value="Unassembled WGS sequence"/>
</dbReference>
<dbReference type="EMBL" id="FQWM01000001">
    <property type="protein sequence ID" value="SHG42172.1"/>
    <property type="molecule type" value="Genomic_DNA"/>
</dbReference>
<accession>A0A1M5JNK9</accession>
<gene>
    <name evidence="1" type="ORF">SAMN04488044_0733</name>
</gene>
<protein>
    <submittedName>
        <fullName evidence="1">Uncharacterized protein</fullName>
    </submittedName>
</protein>
<dbReference type="AlphaFoldDB" id="A0A1M5JNK9"/>
<proteinExistence type="predicted"/>